<reference evidence="6" key="2">
    <citation type="submission" date="2023-06" db="EMBL/GenBank/DDBJ databases">
        <authorList>
            <consortium name="Lawrence Berkeley National Laboratory"/>
            <person name="Haridas S."/>
            <person name="Hensen N."/>
            <person name="Bonometti L."/>
            <person name="Westerberg I."/>
            <person name="Brannstrom I.O."/>
            <person name="Guillou S."/>
            <person name="Cros-Aarteil S."/>
            <person name="Calhoun S."/>
            <person name="Kuo A."/>
            <person name="Mondo S."/>
            <person name="Pangilinan J."/>
            <person name="Riley R."/>
            <person name="Labutti K."/>
            <person name="Andreopoulos B."/>
            <person name="Lipzen A."/>
            <person name="Chen C."/>
            <person name="Yanf M."/>
            <person name="Daum C."/>
            <person name="Ng V."/>
            <person name="Clum A."/>
            <person name="Steindorff A."/>
            <person name="Ohm R."/>
            <person name="Martin F."/>
            <person name="Silar P."/>
            <person name="Natvig D."/>
            <person name="Lalanne C."/>
            <person name="Gautier V."/>
            <person name="Ament-Velasquez S.L."/>
            <person name="Kruys A."/>
            <person name="Hutchinson M.I."/>
            <person name="Powell A.J."/>
            <person name="Barry K."/>
            <person name="Miller A.N."/>
            <person name="Grigoriev I.V."/>
            <person name="Debuchy R."/>
            <person name="Gladieux P."/>
            <person name="Thoren M.H."/>
            <person name="Johannesson H."/>
        </authorList>
    </citation>
    <scope>NUCLEOTIDE SEQUENCE</scope>
    <source>
        <strain evidence="6">CBS 118394</strain>
    </source>
</reference>
<dbReference type="GO" id="GO:0005730">
    <property type="term" value="C:nucleolus"/>
    <property type="evidence" value="ECO:0007669"/>
    <property type="project" value="TreeGrafter"/>
</dbReference>
<comment type="subcellular location">
    <subcellularLocation>
        <location evidence="1">Nucleus</location>
    </subcellularLocation>
</comment>
<proteinExistence type="inferred from homology"/>
<evidence type="ECO:0000256" key="2">
    <source>
        <dbReference type="ARBA" id="ARBA00023242"/>
    </source>
</evidence>
<dbReference type="GO" id="GO:0000462">
    <property type="term" value="P:maturation of SSU-rRNA from tricistronic rRNA transcript (SSU-rRNA, 5.8S rRNA, LSU-rRNA)"/>
    <property type="evidence" value="ECO:0007669"/>
    <property type="project" value="TreeGrafter"/>
</dbReference>
<dbReference type="InterPro" id="IPR007148">
    <property type="entry name" value="SSU_processome_Utp12"/>
</dbReference>
<gene>
    <name evidence="6" type="ORF">B0H66DRAFT_100252</name>
</gene>
<dbReference type="PANTHER" id="PTHR44267:SF1">
    <property type="entry name" value="WD REPEAT-CONTAINING PROTEIN 43"/>
    <property type="match status" value="1"/>
</dbReference>
<dbReference type="InterPro" id="IPR052414">
    <property type="entry name" value="U3_snoRNA-assoc_WDR"/>
</dbReference>
<feature type="compositionally biased region" description="Acidic residues" evidence="4">
    <location>
        <begin position="349"/>
        <end position="395"/>
    </location>
</feature>
<keyword evidence="2" id="KW-0539">Nucleus</keyword>
<feature type="compositionally biased region" description="Acidic residues" evidence="4">
    <location>
        <begin position="60"/>
        <end position="69"/>
    </location>
</feature>
<feature type="compositionally biased region" description="Low complexity" evidence="4">
    <location>
        <begin position="48"/>
        <end position="57"/>
    </location>
</feature>
<feature type="domain" description="Small-subunit processome Utp12" evidence="5">
    <location>
        <begin position="172"/>
        <end position="274"/>
    </location>
</feature>
<evidence type="ECO:0000256" key="3">
    <source>
        <dbReference type="ARBA" id="ARBA00038335"/>
    </source>
</evidence>
<feature type="region of interest" description="Disordered" evidence="4">
    <location>
        <begin position="1"/>
        <end position="123"/>
    </location>
</feature>
<comment type="caution">
    <text evidence="6">The sequence shown here is derived from an EMBL/GenBank/DDBJ whole genome shotgun (WGS) entry which is preliminary data.</text>
</comment>
<reference evidence="6" key="1">
    <citation type="journal article" date="2023" name="Mol. Phylogenet. Evol.">
        <title>Genome-scale phylogeny and comparative genomics of the fungal order Sordariales.</title>
        <authorList>
            <person name="Hensen N."/>
            <person name="Bonometti L."/>
            <person name="Westerberg I."/>
            <person name="Brannstrom I.O."/>
            <person name="Guillou S."/>
            <person name="Cros-Aarteil S."/>
            <person name="Calhoun S."/>
            <person name="Haridas S."/>
            <person name="Kuo A."/>
            <person name="Mondo S."/>
            <person name="Pangilinan J."/>
            <person name="Riley R."/>
            <person name="LaButti K."/>
            <person name="Andreopoulos B."/>
            <person name="Lipzen A."/>
            <person name="Chen C."/>
            <person name="Yan M."/>
            <person name="Daum C."/>
            <person name="Ng V."/>
            <person name="Clum A."/>
            <person name="Steindorff A."/>
            <person name="Ohm R.A."/>
            <person name="Martin F."/>
            <person name="Silar P."/>
            <person name="Natvig D.O."/>
            <person name="Lalanne C."/>
            <person name="Gautier V."/>
            <person name="Ament-Velasquez S.L."/>
            <person name="Kruys A."/>
            <person name="Hutchinson M.I."/>
            <person name="Powell A.J."/>
            <person name="Barry K."/>
            <person name="Miller A.N."/>
            <person name="Grigoriev I.V."/>
            <person name="Debuchy R."/>
            <person name="Gladieux P."/>
            <person name="Hiltunen Thoren M."/>
            <person name="Johannesson H."/>
        </authorList>
    </citation>
    <scope>NUCLEOTIDE SEQUENCE</scope>
    <source>
        <strain evidence="6">CBS 118394</strain>
    </source>
</reference>
<dbReference type="PANTHER" id="PTHR44267">
    <property type="entry name" value="WD REPEAT-CONTAINING PROTEIN 43"/>
    <property type="match status" value="1"/>
</dbReference>
<dbReference type="AlphaFoldDB" id="A0AAE0HSE6"/>
<organism evidence="6 7">
    <name type="scientific">Apodospora peruviana</name>
    <dbReference type="NCBI Taxonomy" id="516989"/>
    <lineage>
        <taxon>Eukaryota</taxon>
        <taxon>Fungi</taxon>
        <taxon>Dikarya</taxon>
        <taxon>Ascomycota</taxon>
        <taxon>Pezizomycotina</taxon>
        <taxon>Sordariomycetes</taxon>
        <taxon>Sordariomycetidae</taxon>
        <taxon>Sordariales</taxon>
        <taxon>Lasiosphaeriaceae</taxon>
        <taxon>Apodospora</taxon>
    </lineage>
</organism>
<feature type="region of interest" description="Disordered" evidence="4">
    <location>
        <begin position="281"/>
        <end position="308"/>
    </location>
</feature>
<evidence type="ECO:0000259" key="5">
    <source>
        <dbReference type="Pfam" id="PF04003"/>
    </source>
</evidence>
<dbReference type="EMBL" id="JAUEDM010000010">
    <property type="protein sequence ID" value="KAK3311992.1"/>
    <property type="molecule type" value="Genomic_DNA"/>
</dbReference>
<dbReference type="Proteomes" id="UP001283341">
    <property type="component" value="Unassembled WGS sequence"/>
</dbReference>
<dbReference type="Pfam" id="PF04003">
    <property type="entry name" value="Utp12"/>
    <property type="match status" value="1"/>
</dbReference>
<evidence type="ECO:0000256" key="1">
    <source>
        <dbReference type="ARBA" id="ARBA00004123"/>
    </source>
</evidence>
<accession>A0AAE0HSE6</accession>
<name>A0AAE0HSE6_9PEZI</name>
<sequence>MSTKRKPATALARPVIKQSAKTPSKTRIDESRTAVSIGLSQKTEEPIEISSDSSSHYSDLEDDASDDEAAAPATEQPKTTAPEVSKLKRDQDADVEMDSGDGQEQGDASDAEETSPTFGDLVRGNSTIDVSASLAAETVAQAPRSGAQSRSIAPINAVSMGITLEQALRTDDSDLLESCLQINNIETIEKTIQRMDSLLAGALLSKLAARMHRRPGRAYGLMKWVQWTLIAHGGALVGQPDVVKRLAELNRVLEERSRGLTSLLSLKGKLDMLDAQMRFRKSVRSGGSGRSRAGDEEESDEESDANVDEPGVVFVEGEENQIQVFTNRAAARAGADEEDDFPAMNGNDGDSDDDSEEDDEDFVGEDLADEESMDEDEVDHDDVEESGEEESDNEDSGPPAKVQKVSSKFPKRK</sequence>
<feature type="compositionally biased region" description="Acidic residues" evidence="4">
    <location>
        <begin position="295"/>
        <end position="307"/>
    </location>
</feature>
<comment type="similarity">
    <text evidence="3">Belongs to the UTP5 family.</text>
</comment>
<feature type="region of interest" description="Disordered" evidence="4">
    <location>
        <begin position="329"/>
        <end position="413"/>
    </location>
</feature>
<evidence type="ECO:0000313" key="6">
    <source>
        <dbReference type="EMBL" id="KAK3311992.1"/>
    </source>
</evidence>
<protein>
    <submittedName>
        <fullName evidence="6">Dip2/Utp12 family-domain-containing protein</fullName>
    </submittedName>
</protein>
<evidence type="ECO:0000256" key="4">
    <source>
        <dbReference type="SAM" id="MobiDB-lite"/>
    </source>
</evidence>
<keyword evidence="7" id="KW-1185">Reference proteome</keyword>
<evidence type="ECO:0000313" key="7">
    <source>
        <dbReference type="Proteomes" id="UP001283341"/>
    </source>
</evidence>